<keyword evidence="1" id="KW-0175">Coiled coil</keyword>
<dbReference type="EMBL" id="JACKZP010000038">
    <property type="protein sequence ID" value="MBC1302612.1"/>
    <property type="molecule type" value="Genomic_DNA"/>
</dbReference>
<evidence type="ECO:0008006" key="4">
    <source>
        <dbReference type="Google" id="ProtNLM"/>
    </source>
</evidence>
<evidence type="ECO:0000313" key="3">
    <source>
        <dbReference type="Proteomes" id="UP000570851"/>
    </source>
</evidence>
<feature type="coiled-coil region" evidence="1">
    <location>
        <begin position="73"/>
        <end position="131"/>
    </location>
</feature>
<accession>A0ABR6S8A2</accession>
<evidence type="ECO:0000256" key="1">
    <source>
        <dbReference type="SAM" id="Coils"/>
    </source>
</evidence>
<reference evidence="2 3" key="1">
    <citation type="submission" date="2019-11" db="EMBL/GenBank/DDBJ databases">
        <title>Comparison of genomes from free-living endosymbiotic cyanobacteria isolated from Azolla.</title>
        <authorList>
            <person name="Thiel T."/>
            <person name="Pratte B."/>
        </authorList>
    </citation>
    <scope>NUCLEOTIDE SEQUENCE [LARGE SCALE GENOMIC DNA]</scope>
    <source>
        <strain evidence="2 3">N2B</strain>
    </source>
</reference>
<comment type="caution">
    <text evidence="2">The sequence shown here is derived from an EMBL/GenBank/DDBJ whole genome shotgun (WGS) entry which is preliminary data.</text>
</comment>
<dbReference type="GeneID" id="58726154"/>
<organism evidence="2 3">
    <name type="scientific">Trichormus variabilis N2B</name>
    <dbReference type="NCBI Taxonomy" id="2681315"/>
    <lineage>
        <taxon>Bacteria</taxon>
        <taxon>Bacillati</taxon>
        <taxon>Cyanobacteriota</taxon>
        <taxon>Cyanophyceae</taxon>
        <taxon>Nostocales</taxon>
        <taxon>Nostocaceae</taxon>
        <taxon>Trichormus</taxon>
    </lineage>
</organism>
<gene>
    <name evidence="2" type="ORF">GNE12_11880</name>
</gene>
<evidence type="ECO:0000313" key="2">
    <source>
        <dbReference type="EMBL" id="MBC1302612.1"/>
    </source>
</evidence>
<dbReference type="Proteomes" id="UP000570851">
    <property type="component" value="Unassembled WGS sequence"/>
</dbReference>
<sequence length="327" mass="38018">MTTVALKDSKQQLMQAFQQILAEQKKLESKIATKQEEADKAKNQEILAIASQYTVDSIVKSLADLQLEFGSTVNALSTKLAKENSKLDELNQSIEIETKHLQDLQKIRVVADALDILTQEHQEKLKTLEQDTASKREALEKEISTRRKEWQKEQAEYVESLQAYNDILAKERQQEAEEYQYKLETTRKLNTDVYESKKRNLERDIQERTQQKEKDWSEREKINTERQTIFAEYQQKVAAFPAELEEAVKKAREEAIKDTSQKAKIEADLFEKEWEASKQSYELKIKSLEETIQKQTEQIESISAQLQTTLKQSQDLAMRAFDSSTTK</sequence>
<feature type="coiled-coil region" evidence="1">
    <location>
        <begin position="271"/>
        <end position="312"/>
    </location>
</feature>
<feature type="coiled-coil region" evidence="1">
    <location>
        <begin position="10"/>
        <end position="44"/>
    </location>
</feature>
<name>A0ABR6S8A2_ANAVA</name>
<keyword evidence="3" id="KW-1185">Reference proteome</keyword>
<dbReference type="RefSeq" id="WP_011320094.1">
    <property type="nucleotide sequence ID" value="NZ_JACKZP010000038.1"/>
</dbReference>
<protein>
    <recommendedName>
        <fullName evidence="4">Myosin heavy chain</fullName>
    </recommendedName>
</protein>
<proteinExistence type="predicted"/>